<dbReference type="Proteomes" id="UP000318733">
    <property type="component" value="Unassembled WGS sequence"/>
</dbReference>
<dbReference type="RefSeq" id="WP_144246985.1">
    <property type="nucleotide sequence ID" value="NZ_VLPK01000001.1"/>
</dbReference>
<keyword evidence="2" id="KW-1185">Reference proteome</keyword>
<gene>
    <name evidence="1" type="ORF">FO440_04300</name>
</gene>
<dbReference type="SUPFAM" id="SSF49464">
    <property type="entry name" value="Carboxypeptidase regulatory domain-like"/>
    <property type="match status" value="1"/>
</dbReference>
<evidence type="ECO:0000313" key="1">
    <source>
        <dbReference type="EMBL" id="TSJ43420.1"/>
    </source>
</evidence>
<evidence type="ECO:0000313" key="2">
    <source>
        <dbReference type="Proteomes" id="UP000318733"/>
    </source>
</evidence>
<accession>A0A556MTZ5</accession>
<name>A0A556MTZ5_9SPHI</name>
<organism evidence="1 2">
    <name type="scientific">Mucilaginibacter corticis</name>
    <dbReference type="NCBI Taxonomy" id="2597670"/>
    <lineage>
        <taxon>Bacteria</taxon>
        <taxon>Pseudomonadati</taxon>
        <taxon>Bacteroidota</taxon>
        <taxon>Sphingobacteriia</taxon>
        <taxon>Sphingobacteriales</taxon>
        <taxon>Sphingobacteriaceae</taxon>
        <taxon>Mucilaginibacter</taxon>
    </lineage>
</organism>
<comment type="caution">
    <text evidence="1">The sequence shown here is derived from an EMBL/GenBank/DDBJ whole genome shotgun (WGS) entry which is preliminary data.</text>
</comment>
<reference evidence="1 2" key="1">
    <citation type="submission" date="2019-07" db="EMBL/GenBank/DDBJ databases">
        <authorList>
            <person name="Huq M.A."/>
        </authorList>
    </citation>
    <scope>NUCLEOTIDE SEQUENCE [LARGE SCALE GENOMIC DNA]</scope>
    <source>
        <strain evidence="1 2">MAH-19</strain>
    </source>
</reference>
<sequence length="238" mass="27111">MRLTALAILFLFTTGLTHAQSILKGRVMELHNDVLLSGIKVENQTQNISTYSDPHGNFLIKAKKGDLLCFSGLNYMTDTVYLTSLKYQVILLQLKLNQLNEVQISTGDANVGSFGHIVTTGPLGSHTVQYQEGGGVTIKIFDSHSDAKKREKIERLERDGEKDRKIREVFNAQNLKNYVPITGQELSNFIFKYTPDIKTYYDKKFNLSLYINESYQDFLKIPEEKRRSTTFSQLNNAE</sequence>
<dbReference type="AlphaFoldDB" id="A0A556MTZ5"/>
<proteinExistence type="predicted"/>
<dbReference type="EMBL" id="VLPK01000001">
    <property type="protein sequence ID" value="TSJ43420.1"/>
    <property type="molecule type" value="Genomic_DNA"/>
</dbReference>
<dbReference type="InterPro" id="IPR008969">
    <property type="entry name" value="CarboxyPept-like_regulatory"/>
</dbReference>
<protein>
    <recommendedName>
        <fullName evidence="3">Carboxypeptidase-like regulatory domain-containing protein</fullName>
    </recommendedName>
</protein>
<evidence type="ECO:0008006" key="3">
    <source>
        <dbReference type="Google" id="ProtNLM"/>
    </source>
</evidence>
<dbReference type="OrthoDB" id="1118857at2"/>